<evidence type="ECO:0000313" key="4">
    <source>
        <dbReference type="Proteomes" id="UP000248961"/>
    </source>
</evidence>
<feature type="region of interest" description="Disordered" evidence="1">
    <location>
        <begin position="284"/>
        <end position="342"/>
    </location>
</feature>
<feature type="region of interest" description="Disordered" evidence="1">
    <location>
        <begin position="1318"/>
        <end position="1416"/>
    </location>
</feature>
<feature type="compositionally biased region" description="Basic residues" evidence="1">
    <location>
        <begin position="1371"/>
        <end position="1381"/>
    </location>
</feature>
<dbReference type="OrthoDB" id="5363079at2759"/>
<dbReference type="Proteomes" id="UP000248961">
    <property type="component" value="Unassembled WGS sequence"/>
</dbReference>
<dbReference type="GO" id="GO:0003677">
    <property type="term" value="F:DNA binding"/>
    <property type="evidence" value="ECO:0007669"/>
    <property type="project" value="InterPro"/>
</dbReference>
<protein>
    <recommendedName>
        <fullName evidence="2">Telomeric single stranded DNA binding POT1/Cdc13 domain-containing protein</fullName>
    </recommendedName>
</protein>
<feature type="compositionally biased region" description="Acidic residues" evidence="1">
    <location>
        <begin position="633"/>
        <end position="682"/>
    </location>
</feature>
<dbReference type="InterPro" id="IPR012340">
    <property type="entry name" value="NA-bd_OB-fold"/>
</dbReference>
<feature type="domain" description="Telomeric single stranded DNA binding POT1/Cdc13" evidence="2">
    <location>
        <begin position="1168"/>
        <end position="1303"/>
    </location>
</feature>
<feature type="compositionally biased region" description="Polar residues" evidence="1">
    <location>
        <begin position="1056"/>
        <end position="1072"/>
    </location>
</feature>
<feature type="compositionally biased region" description="Polar residues" evidence="1">
    <location>
        <begin position="991"/>
        <end position="1003"/>
    </location>
</feature>
<dbReference type="VEuPathDB" id="FungiDB:BO97DRAFT_480165"/>
<feature type="region of interest" description="Disordered" evidence="1">
    <location>
        <begin position="955"/>
        <end position="977"/>
    </location>
</feature>
<feature type="region of interest" description="Disordered" evidence="1">
    <location>
        <begin position="144"/>
        <end position="170"/>
    </location>
</feature>
<evidence type="ECO:0000259" key="2">
    <source>
        <dbReference type="SMART" id="SM00976"/>
    </source>
</evidence>
<feature type="compositionally biased region" description="Low complexity" evidence="1">
    <location>
        <begin position="1345"/>
        <end position="1367"/>
    </location>
</feature>
<keyword evidence="4" id="KW-1185">Reference proteome</keyword>
<dbReference type="InterPro" id="IPR011564">
    <property type="entry name" value="Telomer_end-bd_POT1/Cdc13"/>
</dbReference>
<dbReference type="CDD" id="cd04497">
    <property type="entry name" value="hPOT1_OB1_like"/>
    <property type="match status" value="1"/>
</dbReference>
<organism evidence="3 4">
    <name type="scientific">Aspergillus homomorphus (strain CBS 101889)</name>
    <dbReference type="NCBI Taxonomy" id="1450537"/>
    <lineage>
        <taxon>Eukaryota</taxon>
        <taxon>Fungi</taxon>
        <taxon>Dikarya</taxon>
        <taxon>Ascomycota</taxon>
        <taxon>Pezizomycotina</taxon>
        <taxon>Eurotiomycetes</taxon>
        <taxon>Eurotiomycetidae</taxon>
        <taxon>Eurotiales</taxon>
        <taxon>Aspergillaceae</taxon>
        <taxon>Aspergillus</taxon>
        <taxon>Aspergillus subgen. Circumdati</taxon>
    </lineage>
</organism>
<feature type="compositionally biased region" description="Basic and acidic residues" evidence="1">
    <location>
        <begin position="526"/>
        <end position="547"/>
    </location>
</feature>
<feature type="compositionally biased region" description="Acidic residues" evidence="1">
    <location>
        <begin position="749"/>
        <end position="800"/>
    </location>
</feature>
<accession>A0A395HMJ9</accession>
<feature type="compositionally biased region" description="Acidic residues" evidence="1">
    <location>
        <begin position="551"/>
        <end position="572"/>
    </location>
</feature>
<proteinExistence type="predicted"/>
<feature type="compositionally biased region" description="Polar residues" evidence="1">
    <location>
        <begin position="311"/>
        <end position="324"/>
    </location>
</feature>
<sequence length="1416" mass="154049">MDVPDQQQQPPASELLRSTTVPIAQLSPTLDGLSEHAVHGVVALLWPFSSSTRSISLLLAEPDFRLRRSGGQVRVVFHGHVAEEVAKSHVGIGDNIYLSLAGSRLADNDPKVLTPGKSVAWDVHFDSTVTVEIWRSDQHLSTIKIDPPSSPPLSADRTTPTPTTPDVTGSAYHRGLESAVWQSPAFFERSRTSTGGHLAGATLNSAFDPFAEEDGFVPGKGRKRARFSMRNDWRLVDEPASPEDLEIPGDWTAMFDDEAWLNEAAAELEEAAAADEMDATAKALTVPASPEEDEDTQPSVVPEDRPEPVSFASSLAPESSTTPVSRDEDSPEKSKPKSDAQFLLPDVSHFSRQMMHKTISSLAGHLPTDTPRLNPIPSPGLPIPSPLVSSGNSPLGYFGSVPVTSDPAQAMASKADLVLETSRSESQIGFDAELEFTEIQAQETPTVSLVSATGATNEADESASVSEAPETDVELPTAVKAASQEETKPSSLYHANTSPEGAESDREDMELMDGDSLQTEQFVPGGEHEPSDTEKSDGEAVDDHMPQGEEVYSDAEEVSEEVSDSEEHEDELASQGSETKSVKIGRDNEEDAREEIEPIIKSRADFEMDSGDEAESSVGDSEIPKRAEGHYVDDDEAEDHEEDVSDEGEFEELEEDEEDIDEEDEEGREEEEDMYDYEDEDGYGGRVDSEFDSQYTRDEAPQRKRNSPEIIVLDSDSEDEPADYSGRRDAGASDSDRSVSSADGALDSELVDGDEEEDYDEDEDENLVEVEAEVEDEDEDEDADEDAEDDIGSDVDEWPVQDEKDVQEPERSPAELRSDKTVHKRIEDVQSQSENASDAEEQLSDDEQAREEGVVAESIEGRHTETGEVDAAHTQTKEVEINQLDGAYDQERDGKEADHADHVHESGEREVPVNMQGHDLHRDQNSETDTGTQEIHTTTVVHGPDYESFEFVSSSAPAFDDNDHSTGPLSHFAETPIDPALLESTPVQAETHMTFSRHSPVNSEAQPEAPEPALAKEQPADAGLSLEGASSSLPLPIDLGHPSPGLQLDHQLITPEPSQLTGLDKSPPTTTAADEMPPTPEPTQEDAEMQDVSSEEYVSAEQDSEVESFVSAPSQREPHPHEGEHMDEDTEVHAAHSEDEVMLVGRDTPRIVAMNRNYPGLRSKLSYFAPLATLIDHYHALIDTISVVAEIRPAFRATSGKKDYFLTIGLTDPSLAGTVLFAQIFRSNKTALPSLTEGDAILLRDFQVKSFNHAIVLASLETSAWAVFSGSSAAADDAQVSGPPVEYGDEEETYATDLRQWYQETGMAMVADHQLQASVERDSRETTPAHSIAGLSESGSMSSLAAATAAGEAPTATARESSTTPGTTRGGSRRRKSHRRITIHELRDGRRYAEVGSPTSPDSIHELRDGTVYANL</sequence>
<evidence type="ECO:0000256" key="1">
    <source>
        <dbReference type="SAM" id="MobiDB-lite"/>
    </source>
</evidence>
<feature type="compositionally biased region" description="Basic and acidic residues" evidence="1">
    <location>
        <begin position="1382"/>
        <end position="1393"/>
    </location>
</feature>
<feature type="compositionally biased region" description="Basic and acidic residues" evidence="1">
    <location>
        <begin position="889"/>
        <end position="911"/>
    </location>
</feature>
<feature type="region of interest" description="Disordered" evidence="1">
    <location>
        <begin position="441"/>
        <end position="932"/>
    </location>
</feature>
<dbReference type="GO" id="GO:0000781">
    <property type="term" value="C:chromosome, telomeric region"/>
    <property type="evidence" value="ECO:0007669"/>
    <property type="project" value="InterPro"/>
</dbReference>
<dbReference type="EMBL" id="KZ824306">
    <property type="protein sequence ID" value="RAL09162.1"/>
    <property type="molecule type" value="Genomic_DNA"/>
</dbReference>
<feature type="compositionally biased region" description="Polar residues" evidence="1">
    <location>
        <begin position="441"/>
        <end position="456"/>
    </location>
</feature>
<dbReference type="GeneID" id="37205024"/>
<feature type="compositionally biased region" description="Low complexity" evidence="1">
    <location>
        <begin position="1004"/>
        <end position="1036"/>
    </location>
</feature>
<feature type="compositionally biased region" description="Basic and acidic residues" evidence="1">
    <location>
        <begin position="801"/>
        <end position="828"/>
    </location>
</feature>
<feature type="compositionally biased region" description="Basic and acidic residues" evidence="1">
    <location>
        <begin position="725"/>
        <end position="737"/>
    </location>
</feature>
<gene>
    <name evidence="3" type="ORF">BO97DRAFT_480165</name>
</gene>
<feature type="region of interest" description="Disordered" evidence="1">
    <location>
        <begin position="991"/>
        <end position="1129"/>
    </location>
</feature>
<dbReference type="STRING" id="1450537.A0A395HMJ9"/>
<dbReference type="Pfam" id="PF02765">
    <property type="entry name" value="POT1"/>
    <property type="match status" value="1"/>
</dbReference>
<dbReference type="GO" id="GO:0000723">
    <property type="term" value="P:telomere maintenance"/>
    <property type="evidence" value="ECO:0007669"/>
    <property type="project" value="InterPro"/>
</dbReference>
<dbReference type="Gene3D" id="2.40.50.140">
    <property type="entry name" value="Nucleic acid-binding proteins"/>
    <property type="match status" value="1"/>
</dbReference>
<reference evidence="3 4" key="1">
    <citation type="submission" date="2018-02" db="EMBL/GenBank/DDBJ databases">
        <title>The genomes of Aspergillus section Nigri reveals drivers in fungal speciation.</title>
        <authorList>
            <consortium name="DOE Joint Genome Institute"/>
            <person name="Vesth T.C."/>
            <person name="Nybo J."/>
            <person name="Theobald S."/>
            <person name="Brandl J."/>
            <person name="Frisvad J.C."/>
            <person name="Nielsen K.F."/>
            <person name="Lyhne E.K."/>
            <person name="Kogle M.E."/>
            <person name="Kuo A."/>
            <person name="Riley R."/>
            <person name="Clum A."/>
            <person name="Nolan M."/>
            <person name="Lipzen A."/>
            <person name="Salamov A."/>
            <person name="Henrissat B."/>
            <person name="Wiebenga A."/>
            <person name="De vries R.P."/>
            <person name="Grigoriev I.V."/>
            <person name="Mortensen U.H."/>
            <person name="Andersen M.R."/>
            <person name="Baker S.E."/>
        </authorList>
    </citation>
    <scope>NUCLEOTIDE SEQUENCE [LARGE SCALE GENOMIC DNA]</scope>
    <source>
        <strain evidence="3 4">CBS 101889</strain>
    </source>
</reference>
<feature type="compositionally biased region" description="Basic and acidic residues" evidence="1">
    <location>
        <begin position="622"/>
        <end position="632"/>
    </location>
</feature>
<feature type="compositionally biased region" description="Basic and acidic residues" evidence="1">
    <location>
        <begin position="325"/>
        <end position="338"/>
    </location>
</feature>
<feature type="compositionally biased region" description="Polar residues" evidence="1">
    <location>
        <begin position="489"/>
        <end position="499"/>
    </location>
</feature>
<dbReference type="SUPFAM" id="SSF50249">
    <property type="entry name" value="Nucleic acid-binding proteins"/>
    <property type="match status" value="1"/>
</dbReference>
<evidence type="ECO:0000313" key="3">
    <source>
        <dbReference type="EMBL" id="RAL09162.1"/>
    </source>
</evidence>
<feature type="compositionally biased region" description="Acidic residues" evidence="1">
    <location>
        <begin position="837"/>
        <end position="849"/>
    </location>
</feature>
<name>A0A395HMJ9_ASPHC</name>
<dbReference type="RefSeq" id="XP_025548316.1">
    <property type="nucleotide sequence ID" value="XM_025700735.1"/>
</dbReference>
<dbReference type="SMART" id="SM00976">
    <property type="entry name" value="Telo_bind"/>
    <property type="match status" value="1"/>
</dbReference>
<feature type="compositionally biased region" description="Basic and acidic residues" evidence="1">
    <location>
        <begin position="595"/>
        <end position="606"/>
    </location>
</feature>